<keyword evidence="4" id="KW-1185">Reference proteome</keyword>
<dbReference type="RefSeq" id="WP_241412005.1">
    <property type="nucleotide sequence ID" value="NZ_JAKZGO010000007.1"/>
</dbReference>
<dbReference type="Proteomes" id="UP001165430">
    <property type="component" value="Unassembled WGS sequence"/>
</dbReference>
<protein>
    <submittedName>
        <fullName evidence="3">YceI family protein</fullName>
    </submittedName>
</protein>
<proteinExistence type="predicted"/>
<dbReference type="Pfam" id="PF04264">
    <property type="entry name" value="YceI"/>
    <property type="match status" value="1"/>
</dbReference>
<evidence type="ECO:0000259" key="2">
    <source>
        <dbReference type="SMART" id="SM00867"/>
    </source>
</evidence>
<comment type="caution">
    <text evidence="3">The sequence shown here is derived from an EMBL/GenBank/DDBJ whole genome shotgun (WGS) entry which is preliminary data.</text>
</comment>
<evidence type="ECO:0000313" key="3">
    <source>
        <dbReference type="EMBL" id="MCH7413880.1"/>
    </source>
</evidence>
<feature type="chain" id="PRO_5046034078" evidence="1">
    <location>
        <begin position="23"/>
        <end position="182"/>
    </location>
</feature>
<dbReference type="SUPFAM" id="SSF101874">
    <property type="entry name" value="YceI-like"/>
    <property type="match status" value="1"/>
</dbReference>
<accession>A0ABS9VCV9</accession>
<organism evidence="3 4">
    <name type="scientific">Belliella alkalica</name>
    <dbReference type="NCBI Taxonomy" id="1730871"/>
    <lineage>
        <taxon>Bacteria</taxon>
        <taxon>Pseudomonadati</taxon>
        <taxon>Bacteroidota</taxon>
        <taxon>Cytophagia</taxon>
        <taxon>Cytophagales</taxon>
        <taxon>Cyclobacteriaceae</taxon>
        <taxon>Belliella</taxon>
    </lineage>
</organism>
<dbReference type="InterPro" id="IPR007372">
    <property type="entry name" value="Lipid/polyisoprenoid-bd_YceI"/>
</dbReference>
<reference evidence="3" key="1">
    <citation type="submission" date="2022-03" db="EMBL/GenBank/DDBJ databases">
        <title>De novo assembled genomes of Belliella spp. (Cyclobacteriaceae) strains.</title>
        <authorList>
            <person name="Szabo A."/>
            <person name="Korponai K."/>
            <person name="Felfoldi T."/>
        </authorList>
    </citation>
    <scope>NUCLEOTIDE SEQUENCE</scope>
    <source>
        <strain evidence="3">DSM 111903</strain>
    </source>
</reference>
<dbReference type="SMART" id="SM00867">
    <property type="entry name" value="YceI"/>
    <property type="match status" value="1"/>
</dbReference>
<dbReference type="InterPro" id="IPR036761">
    <property type="entry name" value="TTHA0802/YceI-like_sf"/>
</dbReference>
<evidence type="ECO:0000313" key="4">
    <source>
        <dbReference type="Proteomes" id="UP001165430"/>
    </source>
</evidence>
<sequence length="182" mass="20701">MKNLIVFFLFLFVLTISREAFAQVYKTEGGNVEFLSKAPLNEFTGKSEKLNGLIDLEKNDLDFFIDLNTLKTGIGLRDRHMRENYLETKKYPFAEFVGKIKEKVTIKPGESKDVTAVGKFKIHGIEKEISVPGRITATSNNEIKLEASFKILLSDYKIEIPKVVFYELAEEQTVSISAILKK</sequence>
<feature type="domain" description="Lipid/polyisoprenoid-binding YceI-like" evidence="2">
    <location>
        <begin position="24"/>
        <end position="181"/>
    </location>
</feature>
<gene>
    <name evidence="3" type="ORF">MM213_10315</name>
</gene>
<dbReference type="PANTHER" id="PTHR34406:SF1">
    <property type="entry name" value="PROTEIN YCEI"/>
    <property type="match status" value="1"/>
</dbReference>
<dbReference type="Gene3D" id="2.40.128.110">
    <property type="entry name" value="Lipid/polyisoprenoid-binding, YceI-like"/>
    <property type="match status" value="1"/>
</dbReference>
<evidence type="ECO:0000256" key="1">
    <source>
        <dbReference type="SAM" id="SignalP"/>
    </source>
</evidence>
<feature type="signal peptide" evidence="1">
    <location>
        <begin position="1"/>
        <end position="22"/>
    </location>
</feature>
<name>A0ABS9VCV9_9BACT</name>
<dbReference type="PANTHER" id="PTHR34406">
    <property type="entry name" value="PROTEIN YCEI"/>
    <property type="match status" value="1"/>
</dbReference>
<dbReference type="EMBL" id="JAKZGO010000007">
    <property type="protein sequence ID" value="MCH7413880.1"/>
    <property type="molecule type" value="Genomic_DNA"/>
</dbReference>
<keyword evidence="1" id="KW-0732">Signal</keyword>